<protein>
    <submittedName>
        <fullName evidence="1">Uncharacterized protein</fullName>
    </submittedName>
</protein>
<accession>A0A9P6GHG8</accession>
<evidence type="ECO:0000313" key="2">
    <source>
        <dbReference type="Proteomes" id="UP000756921"/>
    </source>
</evidence>
<sequence length="332" mass="37955">MADMPTPMGIFGALWGSGDRSRGTQWMQFLSRIAELINLSFSTEREAMFNYRLVKSEYAKGVHNITLEPLSAPAAHKPFCDAEVDNPTKLQALYLSQCVHSVILSTPLLAYLSSHCDIRVREYDIYIDPRVFTNCTNTSTRNHDPLHSVLFVSPPFLPVTATGSCPFKDPGMILDPSAHQMGFEETFQCAENYLSTKFNYRKKGHKSNPLGSHLNRFKVLFSPLSLYKNNPEFRHGISLRAICNVLYEEIERMGEPRAVVSLEAAEWGRFFDALRVRLKRELRQLRVQLDDVQFAVLRTEYAEDRGRELMNQDDKDGYRNMMALASDPYPQV</sequence>
<dbReference type="EMBL" id="WJXW01000007">
    <property type="protein sequence ID" value="KAF9734254.1"/>
    <property type="molecule type" value="Genomic_DNA"/>
</dbReference>
<name>A0A9P6GHG8_9PLEO</name>
<dbReference type="Proteomes" id="UP000756921">
    <property type="component" value="Unassembled WGS sequence"/>
</dbReference>
<comment type="caution">
    <text evidence="1">The sequence shown here is derived from an EMBL/GenBank/DDBJ whole genome shotgun (WGS) entry which is preliminary data.</text>
</comment>
<reference evidence="1" key="1">
    <citation type="journal article" date="2020" name="Mol. Plant Microbe Interact.">
        <title>Genome Sequence of the Biocontrol Agent Coniothyrium minitans strain Conio (IMI 134523).</title>
        <authorList>
            <person name="Patel D."/>
            <person name="Shittu T.A."/>
            <person name="Baroncelli R."/>
            <person name="Muthumeenakshi S."/>
            <person name="Osborne T.H."/>
            <person name="Janganan T.K."/>
            <person name="Sreenivasaprasad S."/>
        </authorList>
    </citation>
    <scope>NUCLEOTIDE SEQUENCE</scope>
    <source>
        <strain evidence="1">Conio</strain>
    </source>
</reference>
<gene>
    <name evidence="1" type="ORF">PMIN01_07157</name>
</gene>
<keyword evidence="2" id="KW-1185">Reference proteome</keyword>
<evidence type="ECO:0000313" key="1">
    <source>
        <dbReference type="EMBL" id="KAF9734254.1"/>
    </source>
</evidence>
<dbReference type="AlphaFoldDB" id="A0A9P6GHG8"/>
<dbReference type="OrthoDB" id="3779164at2759"/>
<organism evidence="1 2">
    <name type="scientific">Paraphaeosphaeria minitans</name>
    <dbReference type="NCBI Taxonomy" id="565426"/>
    <lineage>
        <taxon>Eukaryota</taxon>
        <taxon>Fungi</taxon>
        <taxon>Dikarya</taxon>
        <taxon>Ascomycota</taxon>
        <taxon>Pezizomycotina</taxon>
        <taxon>Dothideomycetes</taxon>
        <taxon>Pleosporomycetidae</taxon>
        <taxon>Pleosporales</taxon>
        <taxon>Massarineae</taxon>
        <taxon>Didymosphaeriaceae</taxon>
        <taxon>Paraphaeosphaeria</taxon>
    </lineage>
</organism>
<proteinExistence type="predicted"/>